<evidence type="ECO:0000256" key="2">
    <source>
        <dbReference type="ARBA" id="ARBA00022451"/>
    </source>
</evidence>
<keyword evidence="12" id="KW-1185">Reference proteome</keyword>
<dbReference type="OrthoDB" id="8936120at2759"/>
<dbReference type="Proteomes" id="UP000533896">
    <property type="component" value="Unassembled WGS sequence"/>
</dbReference>
<keyword evidence="6" id="KW-1133">Transmembrane helix</keyword>
<feature type="domain" description="MHC class I-like antigen recognition-like" evidence="10">
    <location>
        <begin position="1"/>
        <end position="62"/>
    </location>
</feature>
<dbReference type="EMBL" id="VWYV01003358">
    <property type="protein sequence ID" value="NXE17193.1"/>
    <property type="molecule type" value="Genomic_DNA"/>
</dbReference>
<dbReference type="InterPro" id="IPR037055">
    <property type="entry name" value="MHC_I-like_Ag-recog_sf"/>
</dbReference>
<dbReference type="GO" id="GO:0002474">
    <property type="term" value="P:antigen processing and presentation of peptide antigen via MHC class I"/>
    <property type="evidence" value="ECO:0007669"/>
    <property type="project" value="UniProtKB-KW"/>
</dbReference>
<dbReference type="PANTHER" id="PTHR16675:SF242">
    <property type="entry name" value="MAJOR HISTOCOMPATIBILITY COMPLEX CLASS I-RELATED GENE PROTEIN"/>
    <property type="match status" value="1"/>
</dbReference>
<evidence type="ECO:0000313" key="12">
    <source>
        <dbReference type="Proteomes" id="UP000533896"/>
    </source>
</evidence>
<dbReference type="GO" id="GO:0005615">
    <property type="term" value="C:extracellular space"/>
    <property type="evidence" value="ECO:0007669"/>
    <property type="project" value="TreeGrafter"/>
</dbReference>
<dbReference type="InterPro" id="IPR011161">
    <property type="entry name" value="MHC_I-like_Ag-recog"/>
</dbReference>
<comment type="subcellular location">
    <subcellularLocation>
        <location evidence="1">Membrane</location>
        <topology evidence="1">Single-pass type I membrane protein</topology>
    </subcellularLocation>
</comment>
<dbReference type="Gene3D" id="3.30.500.10">
    <property type="entry name" value="MHC class I-like antigen recognition-like"/>
    <property type="match status" value="1"/>
</dbReference>
<keyword evidence="2" id="KW-0490">MHC I</keyword>
<dbReference type="GO" id="GO:0009897">
    <property type="term" value="C:external side of plasma membrane"/>
    <property type="evidence" value="ECO:0007669"/>
    <property type="project" value="TreeGrafter"/>
</dbReference>
<evidence type="ECO:0000256" key="8">
    <source>
        <dbReference type="ARBA" id="ARBA00023157"/>
    </source>
</evidence>
<gene>
    <name evidence="11" type="primary">Mr1</name>
    <name evidence="11" type="ORF">LOPRUF_R15365</name>
</gene>
<dbReference type="GO" id="GO:0042612">
    <property type="term" value="C:MHC class I protein complex"/>
    <property type="evidence" value="ECO:0007669"/>
    <property type="project" value="UniProtKB-KW"/>
</dbReference>
<keyword evidence="3" id="KW-0812">Transmembrane</keyword>
<dbReference type="AlphaFoldDB" id="A0A7K8KLN7"/>
<keyword evidence="4" id="KW-0732">Signal</keyword>
<protein>
    <submittedName>
        <fullName evidence="11">HMR1 protein</fullName>
    </submittedName>
</protein>
<evidence type="ECO:0000256" key="4">
    <source>
        <dbReference type="ARBA" id="ARBA00022729"/>
    </source>
</evidence>
<name>A0A7K8KLN7_9AVES</name>
<feature type="non-terminal residue" evidence="11">
    <location>
        <position position="1"/>
    </location>
</feature>
<evidence type="ECO:0000256" key="9">
    <source>
        <dbReference type="ARBA" id="ARBA00023180"/>
    </source>
</evidence>
<dbReference type="InterPro" id="IPR011162">
    <property type="entry name" value="MHC_I/II-like_Ag-recog"/>
</dbReference>
<feature type="non-terminal residue" evidence="11">
    <location>
        <position position="63"/>
    </location>
</feature>
<dbReference type="GO" id="GO:0006955">
    <property type="term" value="P:immune response"/>
    <property type="evidence" value="ECO:0007669"/>
    <property type="project" value="TreeGrafter"/>
</dbReference>
<evidence type="ECO:0000256" key="7">
    <source>
        <dbReference type="ARBA" id="ARBA00023136"/>
    </source>
</evidence>
<evidence type="ECO:0000256" key="1">
    <source>
        <dbReference type="ARBA" id="ARBA00004479"/>
    </source>
</evidence>
<evidence type="ECO:0000256" key="5">
    <source>
        <dbReference type="ARBA" id="ARBA00022859"/>
    </source>
</evidence>
<keyword evidence="9" id="KW-0325">Glycoprotein</keyword>
<accession>A0A7K8KLN7</accession>
<evidence type="ECO:0000313" key="11">
    <source>
        <dbReference type="EMBL" id="NXE17193.1"/>
    </source>
</evidence>
<dbReference type="InterPro" id="IPR050208">
    <property type="entry name" value="MHC_class-I_related"/>
</dbReference>
<comment type="caution">
    <text evidence="11">The sequence shown here is derived from an EMBL/GenBank/DDBJ whole genome shotgun (WGS) entry which is preliminary data.</text>
</comment>
<evidence type="ECO:0000256" key="6">
    <source>
        <dbReference type="ARBA" id="ARBA00022989"/>
    </source>
</evidence>
<keyword evidence="7" id="KW-0472">Membrane</keyword>
<dbReference type="SUPFAM" id="SSF54452">
    <property type="entry name" value="MHC antigen-recognition domain"/>
    <property type="match status" value="1"/>
</dbReference>
<keyword evidence="8" id="KW-1015">Disulfide bond</keyword>
<keyword evidence="5" id="KW-0391">Immunity</keyword>
<evidence type="ECO:0000259" key="10">
    <source>
        <dbReference type="Pfam" id="PF00129"/>
    </source>
</evidence>
<dbReference type="PANTHER" id="PTHR16675">
    <property type="entry name" value="MHC CLASS I-RELATED"/>
    <property type="match status" value="1"/>
</dbReference>
<evidence type="ECO:0000256" key="3">
    <source>
        <dbReference type="ARBA" id="ARBA00022692"/>
    </source>
</evidence>
<proteinExistence type="predicted"/>
<sequence length="63" mass="7198">GVPEFGAMGYVDGTPFVRYDSETGKKEPRADWITANVDRDYWDTESRISRANQRIYRANLAAL</sequence>
<organism evidence="11 12">
    <name type="scientific">Lophotis ruficrista</name>
    <dbReference type="NCBI Taxonomy" id="172689"/>
    <lineage>
        <taxon>Eukaryota</taxon>
        <taxon>Metazoa</taxon>
        <taxon>Chordata</taxon>
        <taxon>Craniata</taxon>
        <taxon>Vertebrata</taxon>
        <taxon>Euteleostomi</taxon>
        <taxon>Archelosauria</taxon>
        <taxon>Archosauria</taxon>
        <taxon>Dinosauria</taxon>
        <taxon>Saurischia</taxon>
        <taxon>Theropoda</taxon>
        <taxon>Coelurosauria</taxon>
        <taxon>Aves</taxon>
        <taxon>Neognathae</taxon>
        <taxon>Neoaves</taxon>
        <taxon>Otidimorphae</taxon>
        <taxon>Otidiformes</taxon>
        <taxon>Otididae</taxon>
        <taxon>Lophotis</taxon>
    </lineage>
</organism>
<dbReference type="Pfam" id="PF00129">
    <property type="entry name" value="MHC_I"/>
    <property type="match status" value="1"/>
</dbReference>
<reference evidence="11 12" key="1">
    <citation type="submission" date="2019-09" db="EMBL/GenBank/DDBJ databases">
        <title>Bird 10,000 Genomes (B10K) Project - Family phase.</title>
        <authorList>
            <person name="Zhang G."/>
        </authorList>
    </citation>
    <scope>NUCLEOTIDE SEQUENCE [LARGE SCALE GENOMIC DNA]</scope>
    <source>
        <strain evidence="11">B10K-CU-031-23</strain>
    </source>
</reference>